<dbReference type="InterPro" id="IPR011025">
    <property type="entry name" value="GproteinA_insert"/>
</dbReference>
<accession>A0ABR3J8D5</accession>
<gene>
    <name evidence="5" type="ORF">HGRIS_008573</name>
</gene>
<evidence type="ECO:0000256" key="2">
    <source>
        <dbReference type="ARBA" id="ARBA00023134"/>
    </source>
</evidence>
<feature type="region of interest" description="Disordered" evidence="4">
    <location>
        <begin position="232"/>
        <end position="258"/>
    </location>
</feature>
<evidence type="ECO:0000256" key="1">
    <source>
        <dbReference type="ARBA" id="ARBA00022741"/>
    </source>
</evidence>
<organism evidence="5 6">
    <name type="scientific">Hohenbuehelia grisea</name>
    <dbReference type="NCBI Taxonomy" id="104357"/>
    <lineage>
        <taxon>Eukaryota</taxon>
        <taxon>Fungi</taxon>
        <taxon>Dikarya</taxon>
        <taxon>Basidiomycota</taxon>
        <taxon>Agaricomycotina</taxon>
        <taxon>Agaricomycetes</taxon>
        <taxon>Agaricomycetidae</taxon>
        <taxon>Agaricales</taxon>
        <taxon>Pleurotineae</taxon>
        <taxon>Pleurotaceae</taxon>
        <taxon>Hohenbuehelia</taxon>
    </lineage>
</organism>
<dbReference type="SMART" id="SM00275">
    <property type="entry name" value="G_alpha"/>
    <property type="match status" value="1"/>
</dbReference>
<dbReference type="SUPFAM" id="SSF47895">
    <property type="entry name" value="Transducin (alpha subunit), insertion domain"/>
    <property type="match status" value="1"/>
</dbReference>
<dbReference type="PANTHER" id="PTHR10218">
    <property type="entry name" value="GTP-BINDING PROTEIN ALPHA SUBUNIT"/>
    <property type="match status" value="1"/>
</dbReference>
<dbReference type="SUPFAM" id="SSF52540">
    <property type="entry name" value="P-loop containing nucleoside triphosphate hydrolases"/>
    <property type="match status" value="1"/>
</dbReference>
<dbReference type="EMBL" id="JASNQZ010000011">
    <property type="protein sequence ID" value="KAL0951919.1"/>
    <property type="molecule type" value="Genomic_DNA"/>
</dbReference>
<evidence type="ECO:0000256" key="3">
    <source>
        <dbReference type="ARBA" id="ARBA00023224"/>
    </source>
</evidence>
<reference evidence="6" key="1">
    <citation type="submission" date="2024-06" db="EMBL/GenBank/DDBJ databases">
        <title>Multi-omics analyses provide insights into the biosynthesis of the anticancer antibiotic pleurotin in Hohenbuehelia grisea.</title>
        <authorList>
            <person name="Weaver J.A."/>
            <person name="Alberti F."/>
        </authorList>
    </citation>
    <scope>NUCLEOTIDE SEQUENCE [LARGE SCALE GENOMIC DNA]</scope>
    <source>
        <strain evidence="6">T-177</strain>
    </source>
</reference>
<protein>
    <recommendedName>
        <fullName evidence="7">Guanine nucleotide-binding protein alpha-4 subunit</fullName>
    </recommendedName>
</protein>
<dbReference type="Gene3D" id="3.40.50.300">
    <property type="entry name" value="P-loop containing nucleotide triphosphate hydrolases"/>
    <property type="match status" value="2"/>
</dbReference>
<sequence length="547" mass="61510">MAKPAYEPVLTARRRSLSDPLAVALLPPENESPYDREKRITAELEAKKVSDGIDDQIRQERNDRKRIKPEVKVLLLGQSESGKSTTLKQFQLLHTPAAFHAERIAWRAVIYLNLVRSVRRIIEALSPEPDIFDDHDDIDSTETASIIISSNGRPPSAISGTKVPNFEIYRQQLEPLVELEDRLINLLSSPDEDEPTHLPVPWDQQHGNGFNGTGTPMRIAPNGRPMPTIMIPPTKPPLAATSAPNQPRPPSRPSTASGKEVVLPASANWKKIFALGGKAKSPKSAHTGEIEGWWADPDDPVHALNACAPAMLELWRDPRVRARLHEKRLYLEESSGFYLDEIPRITAKKYIPTDEDVLKARLKTMGVVEHTFSILSGTNRGVRWKIYDVGGARNQRQAWAPYFDDVNAIIFLAPISAFDQVLAEDPRVNRLEDSLLLWKSVVTNKLLSKVSIVLFLNKCDLLQAKLNAGVRLHHHMISYGDRPNDFESVSKYFRNKFGALHHQFTPNKGRELYIHCTAVTDTRRTSTIISNVRDIIVKGNLRDLRLA</sequence>
<name>A0ABR3J8D5_9AGAR</name>
<keyword evidence="6" id="KW-1185">Reference proteome</keyword>
<dbReference type="CDD" id="cd00066">
    <property type="entry name" value="G-alpha"/>
    <property type="match status" value="1"/>
</dbReference>
<evidence type="ECO:0000313" key="6">
    <source>
        <dbReference type="Proteomes" id="UP001556367"/>
    </source>
</evidence>
<dbReference type="Pfam" id="PF00503">
    <property type="entry name" value="G-alpha"/>
    <property type="match status" value="1"/>
</dbReference>
<dbReference type="PRINTS" id="PR00318">
    <property type="entry name" value="GPROTEINA"/>
</dbReference>
<keyword evidence="1" id="KW-0547">Nucleotide-binding</keyword>
<comment type="caution">
    <text evidence="5">The sequence shown here is derived from an EMBL/GenBank/DDBJ whole genome shotgun (WGS) entry which is preliminary data.</text>
</comment>
<proteinExistence type="predicted"/>
<dbReference type="PROSITE" id="PS51882">
    <property type="entry name" value="G_ALPHA"/>
    <property type="match status" value="1"/>
</dbReference>
<dbReference type="InterPro" id="IPR001019">
    <property type="entry name" value="Gprotein_alpha_su"/>
</dbReference>
<keyword evidence="2" id="KW-0342">GTP-binding</keyword>
<keyword evidence="3" id="KW-0807">Transducer</keyword>
<evidence type="ECO:0000256" key="4">
    <source>
        <dbReference type="SAM" id="MobiDB-lite"/>
    </source>
</evidence>
<evidence type="ECO:0008006" key="7">
    <source>
        <dbReference type="Google" id="ProtNLM"/>
    </source>
</evidence>
<dbReference type="Proteomes" id="UP001556367">
    <property type="component" value="Unassembled WGS sequence"/>
</dbReference>
<evidence type="ECO:0000313" key="5">
    <source>
        <dbReference type="EMBL" id="KAL0951919.1"/>
    </source>
</evidence>
<dbReference type="InterPro" id="IPR027417">
    <property type="entry name" value="P-loop_NTPase"/>
</dbReference>
<dbReference type="PANTHER" id="PTHR10218:SF360">
    <property type="entry name" value="GUANINE NUCLEOTIDE-BINDING PROTEIN SUBUNIT ALPHA HOMOLOG"/>
    <property type="match status" value="1"/>
</dbReference>